<dbReference type="InterPro" id="IPR002155">
    <property type="entry name" value="Thiolase"/>
</dbReference>
<organism evidence="7 8">
    <name type="scientific">Agrococcus terreus</name>
    <dbReference type="NCBI Taxonomy" id="574649"/>
    <lineage>
        <taxon>Bacteria</taxon>
        <taxon>Bacillati</taxon>
        <taxon>Actinomycetota</taxon>
        <taxon>Actinomycetes</taxon>
        <taxon>Micrococcales</taxon>
        <taxon>Microbacteriaceae</taxon>
        <taxon>Agrococcus</taxon>
    </lineage>
</organism>
<dbReference type="Proteomes" id="UP000626982">
    <property type="component" value="Unassembled WGS sequence"/>
</dbReference>
<dbReference type="CDD" id="cd00751">
    <property type="entry name" value="thiolase"/>
    <property type="match status" value="1"/>
</dbReference>
<dbReference type="Pfam" id="PF00108">
    <property type="entry name" value="Thiolase_N"/>
    <property type="match status" value="1"/>
</dbReference>
<sequence>MADAFVLDALRTPRGRRGGSLAEVHPVRLAAGLLEALPARGVDPGRVDDVVLGTVSAVGEQGGVLARAAAQAAGVPDAVPGMQVNRYCASGLEAVTTAAARVAAGFDDLVVAGGVESMSRVPLGSDGGPYATDPTALEPWSLIPQGVSADAIASMHGLTGRDVDAYAVESQARAAAAWEAGAFTRSIVPVVGADEAVLLERDEHLRPGTTLEALAGLKPAFAAFGEAGFDAEVLRRHQGIGRIEHVHTAGNSSGIVDGAGLVVVGSGAAARSLGLAPRARIVAATSVGSDPALMLTGPVAATQRVLLRAGLALSDIEVFEVNEAFAAVVLHWLRETGADPARTNVHGGAIALGHPLGATGAMLVGTALDALEERGGRYALVTLCVGGGMASAMVLERV</sequence>
<protein>
    <submittedName>
        <fullName evidence="7">Acetyl-CoA acetyltransferase</fullName>
    </submittedName>
</protein>
<dbReference type="PANTHER" id="PTHR43365:SF1">
    <property type="entry name" value="ACETYL-COA C-ACYLTRANSFERASE"/>
    <property type="match status" value="1"/>
</dbReference>
<evidence type="ECO:0000313" key="7">
    <source>
        <dbReference type="EMBL" id="GGN85842.1"/>
    </source>
</evidence>
<dbReference type="InterPro" id="IPR020615">
    <property type="entry name" value="Thiolase_acyl_enz_int_AS"/>
</dbReference>
<dbReference type="InterPro" id="IPR020616">
    <property type="entry name" value="Thiolase_N"/>
</dbReference>
<evidence type="ECO:0000313" key="8">
    <source>
        <dbReference type="Proteomes" id="UP000626982"/>
    </source>
</evidence>
<accession>A0ABQ2KKL4</accession>
<dbReference type="SUPFAM" id="SSF53901">
    <property type="entry name" value="Thiolase-like"/>
    <property type="match status" value="2"/>
</dbReference>
<evidence type="ECO:0000256" key="3">
    <source>
        <dbReference type="ARBA" id="ARBA00023315"/>
    </source>
</evidence>
<evidence type="ECO:0000259" key="6">
    <source>
        <dbReference type="Pfam" id="PF02803"/>
    </source>
</evidence>
<gene>
    <name evidence="7" type="primary">atoB</name>
    <name evidence="7" type="ORF">GCM10010968_19100</name>
</gene>
<evidence type="ECO:0000256" key="4">
    <source>
        <dbReference type="RuleBase" id="RU003557"/>
    </source>
</evidence>
<dbReference type="InterPro" id="IPR020610">
    <property type="entry name" value="Thiolase_AS"/>
</dbReference>
<dbReference type="PIRSF" id="PIRSF000429">
    <property type="entry name" value="Ac-CoA_Ac_transf"/>
    <property type="match status" value="1"/>
</dbReference>
<evidence type="ECO:0000259" key="5">
    <source>
        <dbReference type="Pfam" id="PF00108"/>
    </source>
</evidence>
<feature type="domain" description="Thiolase C-terminal" evidence="6">
    <location>
        <begin position="276"/>
        <end position="397"/>
    </location>
</feature>
<reference evidence="8" key="1">
    <citation type="journal article" date="2019" name="Int. J. Syst. Evol. Microbiol.">
        <title>The Global Catalogue of Microorganisms (GCM) 10K type strain sequencing project: providing services to taxonomists for standard genome sequencing and annotation.</title>
        <authorList>
            <consortium name="The Broad Institute Genomics Platform"/>
            <consortium name="The Broad Institute Genome Sequencing Center for Infectious Disease"/>
            <person name="Wu L."/>
            <person name="Ma J."/>
        </authorList>
    </citation>
    <scope>NUCLEOTIDE SEQUENCE [LARGE SCALE GENOMIC DNA]</scope>
    <source>
        <strain evidence="8">CGMCC 1.6960</strain>
    </source>
</reference>
<dbReference type="PROSITE" id="PS00737">
    <property type="entry name" value="THIOLASE_2"/>
    <property type="match status" value="1"/>
</dbReference>
<dbReference type="InterPro" id="IPR016039">
    <property type="entry name" value="Thiolase-like"/>
</dbReference>
<keyword evidence="8" id="KW-1185">Reference proteome</keyword>
<feature type="domain" description="Thiolase N-terminal" evidence="5">
    <location>
        <begin position="5"/>
        <end position="264"/>
    </location>
</feature>
<dbReference type="InterPro" id="IPR020617">
    <property type="entry name" value="Thiolase_C"/>
</dbReference>
<comment type="similarity">
    <text evidence="1 4">Belongs to the thiolase-like superfamily. Thiolase family.</text>
</comment>
<proteinExistence type="inferred from homology"/>
<dbReference type="EMBL" id="BMLM01000001">
    <property type="protein sequence ID" value="GGN85842.1"/>
    <property type="molecule type" value="Genomic_DNA"/>
</dbReference>
<dbReference type="PROSITE" id="PS00099">
    <property type="entry name" value="THIOLASE_3"/>
    <property type="match status" value="1"/>
</dbReference>
<evidence type="ECO:0000256" key="2">
    <source>
        <dbReference type="ARBA" id="ARBA00022679"/>
    </source>
</evidence>
<comment type="caution">
    <text evidence="7">The sequence shown here is derived from an EMBL/GenBank/DDBJ whole genome shotgun (WGS) entry which is preliminary data.</text>
</comment>
<dbReference type="NCBIfam" id="NF006090">
    <property type="entry name" value="PRK08242.1"/>
    <property type="match status" value="1"/>
</dbReference>
<dbReference type="Pfam" id="PF02803">
    <property type="entry name" value="Thiolase_C"/>
    <property type="match status" value="1"/>
</dbReference>
<keyword evidence="3 4" id="KW-0012">Acyltransferase</keyword>
<dbReference type="PROSITE" id="PS00098">
    <property type="entry name" value="THIOLASE_1"/>
    <property type="match status" value="1"/>
</dbReference>
<dbReference type="Gene3D" id="3.40.47.10">
    <property type="match status" value="2"/>
</dbReference>
<keyword evidence="2 4" id="KW-0808">Transferase</keyword>
<name>A0ABQ2KKL4_9MICO</name>
<dbReference type="PANTHER" id="PTHR43365">
    <property type="entry name" value="BLR7806 PROTEIN"/>
    <property type="match status" value="1"/>
</dbReference>
<dbReference type="RefSeq" id="WP_188717924.1">
    <property type="nucleotide sequence ID" value="NZ_BAABBD010000005.1"/>
</dbReference>
<dbReference type="NCBIfam" id="TIGR01930">
    <property type="entry name" value="AcCoA-C-Actrans"/>
    <property type="match status" value="1"/>
</dbReference>
<evidence type="ECO:0000256" key="1">
    <source>
        <dbReference type="ARBA" id="ARBA00010982"/>
    </source>
</evidence>
<dbReference type="InterPro" id="IPR020613">
    <property type="entry name" value="Thiolase_CS"/>
</dbReference>